<organism evidence="4">
    <name type="scientific">Eucalyptus grandis</name>
    <name type="common">Flooded gum</name>
    <dbReference type="NCBI Taxonomy" id="71139"/>
    <lineage>
        <taxon>Eukaryota</taxon>
        <taxon>Viridiplantae</taxon>
        <taxon>Streptophyta</taxon>
        <taxon>Embryophyta</taxon>
        <taxon>Tracheophyta</taxon>
        <taxon>Spermatophyta</taxon>
        <taxon>Magnoliopsida</taxon>
        <taxon>eudicotyledons</taxon>
        <taxon>Gunneridae</taxon>
        <taxon>Pentapetalae</taxon>
        <taxon>rosids</taxon>
        <taxon>malvids</taxon>
        <taxon>Myrtales</taxon>
        <taxon>Myrtaceae</taxon>
        <taxon>Myrtoideae</taxon>
        <taxon>Eucalypteae</taxon>
        <taxon>Eucalyptus</taxon>
    </lineage>
</organism>
<feature type="region of interest" description="Disordered" evidence="2">
    <location>
        <begin position="254"/>
        <end position="280"/>
    </location>
</feature>
<dbReference type="KEGG" id="egr:104447791"/>
<proteinExistence type="predicted"/>
<dbReference type="FunCoup" id="A0A059BKM5">
    <property type="interactions" value="2268"/>
</dbReference>
<accession>A0A059BKM5</accession>
<dbReference type="Pfam" id="PF12937">
    <property type="entry name" value="F-box-like"/>
    <property type="match status" value="1"/>
</dbReference>
<feature type="compositionally biased region" description="Basic and acidic residues" evidence="2">
    <location>
        <begin position="271"/>
        <end position="280"/>
    </location>
</feature>
<dbReference type="InterPro" id="IPR001810">
    <property type="entry name" value="F-box_dom"/>
</dbReference>
<reference evidence="4" key="1">
    <citation type="submission" date="2013-07" db="EMBL/GenBank/DDBJ databases">
        <title>The genome of Eucalyptus grandis.</title>
        <authorList>
            <person name="Schmutz J."/>
            <person name="Hayes R."/>
            <person name="Myburg A."/>
            <person name="Tuskan G."/>
            <person name="Grattapaglia D."/>
            <person name="Rokhsar D.S."/>
        </authorList>
    </citation>
    <scope>NUCLEOTIDE SEQUENCE</scope>
    <source>
        <tissue evidence="4">Leaf extractions</tissue>
    </source>
</reference>
<dbReference type="InParanoid" id="A0A059BKM5"/>
<evidence type="ECO:0000256" key="2">
    <source>
        <dbReference type="SAM" id="MobiDB-lite"/>
    </source>
</evidence>
<feature type="region of interest" description="Disordered" evidence="2">
    <location>
        <begin position="209"/>
        <end position="238"/>
    </location>
</feature>
<dbReference type="OMA" id="KLWFSLC"/>
<dbReference type="PANTHER" id="PTHR12874:SF28">
    <property type="entry name" value="F-BOX PROTEIN"/>
    <property type="match status" value="1"/>
</dbReference>
<comment type="pathway">
    <text evidence="1">Protein modification; protein ubiquitination.</text>
</comment>
<dbReference type="AlphaFoldDB" id="A0A059BKM5"/>
<evidence type="ECO:0000313" key="4">
    <source>
        <dbReference type="EMBL" id="KCW66255.1"/>
    </source>
</evidence>
<feature type="domain" description="F-box" evidence="3">
    <location>
        <begin position="8"/>
        <end position="55"/>
    </location>
</feature>
<feature type="compositionally biased region" description="Polar residues" evidence="2">
    <location>
        <begin position="209"/>
        <end position="223"/>
    </location>
</feature>
<dbReference type="STRING" id="71139.A0A059BKM5"/>
<comment type="function">
    <text evidence="1">Acts as a component of a SCF E3 ubiquitin ligase complexes.</text>
</comment>
<dbReference type="eggNOG" id="ENOG502QTTY">
    <property type="taxonomic scope" value="Eukaryota"/>
</dbReference>
<evidence type="ECO:0000256" key="1">
    <source>
        <dbReference type="RuleBase" id="RU369085"/>
    </source>
</evidence>
<dbReference type="InterPro" id="IPR036047">
    <property type="entry name" value="F-box-like_dom_sf"/>
</dbReference>
<dbReference type="OrthoDB" id="1924875at2759"/>
<protein>
    <recommendedName>
        <fullName evidence="1">F-box protein</fullName>
    </recommendedName>
</protein>
<dbReference type="PROSITE" id="PS50181">
    <property type="entry name" value="FBOX"/>
    <property type="match status" value="1"/>
</dbReference>
<dbReference type="SMART" id="SM00256">
    <property type="entry name" value="FBOX"/>
    <property type="match status" value="1"/>
</dbReference>
<feature type="compositionally biased region" description="Polar residues" evidence="2">
    <location>
        <begin position="254"/>
        <end position="265"/>
    </location>
</feature>
<dbReference type="GO" id="GO:0016567">
    <property type="term" value="P:protein ubiquitination"/>
    <property type="evidence" value="ECO:0007669"/>
    <property type="project" value="UniProtKB-UniRule"/>
</dbReference>
<dbReference type="GO" id="GO:0019005">
    <property type="term" value="C:SCF ubiquitin ligase complex"/>
    <property type="evidence" value="ECO:0007669"/>
    <property type="project" value="UniProtKB-UniRule"/>
</dbReference>
<dbReference type="GO" id="GO:0031146">
    <property type="term" value="P:SCF-dependent proteasomal ubiquitin-dependent protein catabolic process"/>
    <property type="evidence" value="ECO:0007669"/>
    <property type="project" value="UniProtKB-UniRule"/>
</dbReference>
<keyword evidence="1" id="KW-0833">Ubl conjugation pathway</keyword>
<gene>
    <name evidence="4" type="ORF">EUGRSUZ_F00088</name>
</gene>
<dbReference type="PANTHER" id="PTHR12874">
    <property type="entry name" value="F-BOX ONLY PROTEIN 48-RELATED"/>
    <property type="match status" value="1"/>
</dbReference>
<dbReference type="GO" id="GO:0005634">
    <property type="term" value="C:nucleus"/>
    <property type="evidence" value="ECO:0007669"/>
    <property type="project" value="UniProtKB-SubCell"/>
</dbReference>
<comment type="subunit">
    <text evidence="1">Component of the SCF-type E3 ligase complex.</text>
</comment>
<dbReference type="Gramene" id="KCW66255">
    <property type="protein sequence ID" value="KCW66255"/>
    <property type="gene ID" value="EUGRSUZ_F00088"/>
</dbReference>
<name>A0A059BKM5_EUCGR</name>
<keyword evidence="1" id="KW-0539">Nucleus</keyword>
<sequence>MEPDFVPTTSFVDFPEDVQLCILSFLTPPEIANFSCTSKRFVALCRSDAKLWHALCDRRWGSKTQIRKWGDGKICYRLLYKTLSEWESLIGFWRRSGQRSTSAAAAASAAPPPPPLVVFDWGPSFVAGSRVSPSQDGTYGVVKSPFLWMSLSPGGEPVNFVDPDGKGGEFGANYSVDSIGKTDLIPVDVNFMGCTHLVVEENMGLGGNSHRNGFRRSSSSANLCSDEEEASGGENGTFGSLPDRYMSEMYQHFANRTSPGGSSASRRQKKREKERQGKRRWEPEHFVKIVDCSPTPSRPLQGLWKGIGDCTKLEFYLVTYDEIGGIACRRVGEPADRFSGCAPVFWTSKATFIEPPFSQEEMIMYDSRMHLHPIDEENSMFGELPMENEPVTHILYINSSYDLLIPDLAGTTATDRHNEGRIWQYRDGTFGYGFLRDNFIIDLKHIAPNGCLLH</sequence>
<comment type="subcellular location">
    <subcellularLocation>
        <location evidence="1">Nucleus</location>
    </subcellularLocation>
</comment>
<dbReference type="Gene3D" id="1.20.1280.50">
    <property type="match status" value="1"/>
</dbReference>
<evidence type="ECO:0000259" key="3">
    <source>
        <dbReference type="PROSITE" id="PS50181"/>
    </source>
</evidence>
<dbReference type="EMBL" id="KK198758">
    <property type="protein sequence ID" value="KCW66255.1"/>
    <property type="molecule type" value="Genomic_DNA"/>
</dbReference>
<dbReference type="SUPFAM" id="SSF81383">
    <property type="entry name" value="F-box domain"/>
    <property type="match status" value="1"/>
</dbReference>